<feature type="chain" id="PRO_5033005013" description="Gram-positive cocci surface proteins LPxTG domain-containing protein" evidence="2">
    <location>
        <begin position="33"/>
        <end position="409"/>
    </location>
</feature>
<proteinExistence type="predicted"/>
<keyword evidence="2" id="KW-0732">Signal</keyword>
<evidence type="ECO:0000256" key="1">
    <source>
        <dbReference type="SAM" id="MobiDB-lite"/>
    </source>
</evidence>
<evidence type="ECO:0000313" key="4">
    <source>
        <dbReference type="Proteomes" id="UP000555552"/>
    </source>
</evidence>
<dbReference type="PROSITE" id="PS51318">
    <property type="entry name" value="TAT"/>
    <property type="match status" value="1"/>
</dbReference>
<comment type="caution">
    <text evidence="3">The sequence shown here is derived from an EMBL/GenBank/DDBJ whole genome shotgun (WGS) entry which is preliminary data.</text>
</comment>
<feature type="signal peptide" evidence="2">
    <location>
        <begin position="1"/>
        <end position="32"/>
    </location>
</feature>
<dbReference type="Proteomes" id="UP000555552">
    <property type="component" value="Unassembled WGS sequence"/>
</dbReference>
<dbReference type="InterPro" id="IPR006311">
    <property type="entry name" value="TAT_signal"/>
</dbReference>
<protein>
    <recommendedName>
        <fullName evidence="5">Gram-positive cocci surface proteins LPxTG domain-containing protein</fullName>
    </recommendedName>
</protein>
<evidence type="ECO:0008006" key="5">
    <source>
        <dbReference type="Google" id="ProtNLM"/>
    </source>
</evidence>
<organism evidence="3 4">
    <name type="scientific">Pseudokineococcus marinus</name>
    <dbReference type="NCBI Taxonomy" id="351215"/>
    <lineage>
        <taxon>Bacteria</taxon>
        <taxon>Bacillati</taxon>
        <taxon>Actinomycetota</taxon>
        <taxon>Actinomycetes</taxon>
        <taxon>Kineosporiales</taxon>
        <taxon>Kineosporiaceae</taxon>
        <taxon>Pseudokineococcus</taxon>
    </lineage>
</organism>
<reference evidence="3 4" key="1">
    <citation type="submission" date="2020-05" db="EMBL/GenBank/DDBJ databases">
        <title>MicrobeNet Type strains.</title>
        <authorList>
            <person name="Nicholson A.C."/>
        </authorList>
    </citation>
    <scope>NUCLEOTIDE SEQUENCE [LARGE SCALE GENOMIC DNA]</scope>
    <source>
        <strain evidence="3 4">JCM 14547</strain>
    </source>
</reference>
<feature type="non-terminal residue" evidence="3">
    <location>
        <position position="409"/>
    </location>
</feature>
<feature type="region of interest" description="Disordered" evidence="1">
    <location>
        <begin position="353"/>
        <end position="389"/>
    </location>
</feature>
<gene>
    <name evidence="3" type="ORF">HLB09_14910</name>
</gene>
<accession>A0A849BU51</accession>
<evidence type="ECO:0000256" key="2">
    <source>
        <dbReference type="SAM" id="SignalP"/>
    </source>
</evidence>
<name>A0A849BU51_9ACTN</name>
<evidence type="ECO:0000313" key="3">
    <source>
        <dbReference type="EMBL" id="NNH24352.1"/>
    </source>
</evidence>
<dbReference type="EMBL" id="JABEMA010000329">
    <property type="protein sequence ID" value="NNH24352.1"/>
    <property type="molecule type" value="Genomic_DNA"/>
</dbReference>
<dbReference type="AlphaFoldDB" id="A0A849BU51"/>
<keyword evidence="4" id="KW-1185">Reference proteome</keyword>
<feature type="compositionally biased region" description="Low complexity" evidence="1">
    <location>
        <begin position="357"/>
        <end position="377"/>
    </location>
</feature>
<sequence length="409" mass="41061">MPRTTTRRAATTGLGALAATTALALAAPSALAASDPYVLDPGQDVIFTASGFPVDEDQYETLDATPVDLASDGTVTVQLPERSVPVAPVAELVEAEKYWDALDAGVPPEAVALAQPLVPAVDDGGLLTVVLPGDDAALADVDDAVLLLSGFAVEGFPDSPPLEVDVPLDLVPTEDAADLVSVPAQVDASYLDATAALETPYAATAGETFEVLLPETSTLRRLGVDSLEELDGFLVPMDEEGDGVDLVLDSVFSASSADAGSGADGFLGVVGARAVAELAGDVAEGAAGEESAETGATLDVAEQDFTDEGSVATVRASDHLDEGSYYMVLFLSSADYTVTVTTVGQLDVEAPAPAPTPTVTVTQPGPTATVTTAPVQQNPGLRSNTGVEGGGPSTGLLAAGAGLLALAAA</sequence>